<evidence type="ECO:0000313" key="2">
    <source>
        <dbReference type="EMBL" id="KAK0738255.1"/>
    </source>
</evidence>
<evidence type="ECO:0000256" key="1">
    <source>
        <dbReference type="SAM" id="SignalP"/>
    </source>
</evidence>
<feature type="chain" id="PRO_5041201586" description="Secreted protein" evidence="1">
    <location>
        <begin position="19"/>
        <end position="79"/>
    </location>
</feature>
<feature type="signal peptide" evidence="1">
    <location>
        <begin position="1"/>
        <end position="18"/>
    </location>
</feature>
<keyword evidence="1" id="KW-0732">Signal</keyword>
<dbReference type="EMBL" id="JAUKUD010000007">
    <property type="protein sequence ID" value="KAK0738255.1"/>
    <property type="molecule type" value="Genomic_DNA"/>
</dbReference>
<accession>A0AA40BPX1</accession>
<gene>
    <name evidence="2" type="ORF">B0T18DRAFT_421625</name>
</gene>
<comment type="caution">
    <text evidence="2">The sequence shown here is derived from an EMBL/GenBank/DDBJ whole genome shotgun (WGS) entry which is preliminary data.</text>
</comment>
<protein>
    <recommendedName>
        <fullName evidence="4">Secreted protein</fullName>
    </recommendedName>
</protein>
<proteinExistence type="predicted"/>
<evidence type="ECO:0008006" key="4">
    <source>
        <dbReference type="Google" id="ProtNLM"/>
    </source>
</evidence>
<organism evidence="2 3">
    <name type="scientific">Schizothecium vesticola</name>
    <dbReference type="NCBI Taxonomy" id="314040"/>
    <lineage>
        <taxon>Eukaryota</taxon>
        <taxon>Fungi</taxon>
        <taxon>Dikarya</taxon>
        <taxon>Ascomycota</taxon>
        <taxon>Pezizomycotina</taxon>
        <taxon>Sordariomycetes</taxon>
        <taxon>Sordariomycetidae</taxon>
        <taxon>Sordariales</taxon>
        <taxon>Schizotheciaceae</taxon>
        <taxon>Schizothecium</taxon>
    </lineage>
</organism>
<reference evidence="2" key="1">
    <citation type="submission" date="2023-06" db="EMBL/GenBank/DDBJ databases">
        <title>Genome-scale phylogeny and comparative genomics of the fungal order Sordariales.</title>
        <authorList>
            <consortium name="Lawrence Berkeley National Laboratory"/>
            <person name="Hensen N."/>
            <person name="Bonometti L."/>
            <person name="Westerberg I."/>
            <person name="Brannstrom I.O."/>
            <person name="Guillou S."/>
            <person name="Cros-Aarteil S."/>
            <person name="Calhoun S."/>
            <person name="Haridas S."/>
            <person name="Kuo A."/>
            <person name="Mondo S."/>
            <person name="Pangilinan J."/>
            <person name="Riley R."/>
            <person name="LaButti K."/>
            <person name="Andreopoulos B."/>
            <person name="Lipzen A."/>
            <person name="Chen C."/>
            <person name="Yanf M."/>
            <person name="Daum C."/>
            <person name="Ng V."/>
            <person name="Clum A."/>
            <person name="Steindorff A."/>
            <person name="Ohm R."/>
            <person name="Martin F."/>
            <person name="Silar P."/>
            <person name="Natvig D."/>
            <person name="Lalanne C."/>
            <person name="Gautier V."/>
            <person name="Ament-velasquez S.L."/>
            <person name="Kruys A."/>
            <person name="Hutchinson M.I."/>
            <person name="Powell A.J."/>
            <person name="Barry K."/>
            <person name="Miller A.N."/>
            <person name="Grigoriev I.V."/>
            <person name="Debuchy R."/>
            <person name="Gladieux P."/>
            <person name="Thoren M.H."/>
            <person name="Johannesson H."/>
        </authorList>
    </citation>
    <scope>NUCLEOTIDE SEQUENCE</scope>
    <source>
        <strain evidence="2">SMH3187-1</strain>
    </source>
</reference>
<dbReference type="Proteomes" id="UP001172155">
    <property type="component" value="Unassembled WGS sequence"/>
</dbReference>
<keyword evidence="3" id="KW-1185">Reference proteome</keyword>
<name>A0AA40BPX1_9PEZI</name>
<evidence type="ECO:0000313" key="3">
    <source>
        <dbReference type="Proteomes" id="UP001172155"/>
    </source>
</evidence>
<dbReference type="AlphaFoldDB" id="A0AA40BPX1"/>
<sequence length="79" mass="8898">MLASRGIFLVCGLLTTRHLCISPTFRTVDHSHAERRYVPPGRTHVQRLQRPYITSEPTKGLFGAGVRISGCDVELYSRD</sequence>